<comment type="caution">
    <text evidence="2">The sequence shown here is derived from an EMBL/GenBank/DDBJ whole genome shotgun (WGS) entry which is preliminary data.</text>
</comment>
<reference evidence="2 3" key="1">
    <citation type="journal article" date="2020" name="Nature">
        <title>Bacterial chemolithoautotrophy via manganese oxidation.</title>
        <authorList>
            <person name="Yu H."/>
            <person name="Leadbetter J.R."/>
        </authorList>
    </citation>
    <scope>NUCLEOTIDE SEQUENCE [LARGE SCALE GENOMIC DNA]</scope>
    <source>
        <strain evidence="2 3">Mn-1</strain>
    </source>
</reference>
<protein>
    <submittedName>
        <fullName evidence="2">Carboxypeptidase regulatory-like domain-containing protein</fullName>
    </submittedName>
</protein>
<sequence>MKMSMCFRVGLVIIGMIGGMIGFFDRPNAFGYKEMEVKNGGTVSGKIVLKGPVPEPRIFPLVLYPFGPFCKKISDGEGNVRLKEFIVGKGGALGDAVVAVKEVKKGKPFQKIEADFVAVDCMFHPAEVPDEEQYSVKEGKLHHEHPNVTVLVNHKPISMINKDPIIHNIQVFQNEKGNIILNTPLPVSTEPRGGVLHFAPGKRISQMICGMHEFMQSWGFVVDNPYYTKTKKDGLFNIDQLPPGTYQITAWHPHFDIIEKEITVPANGKVEINFEFDATTVERALYETQHQRRISPATPHDHMLGPKDDRIIID</sequence>
<evidence type="ECO:0000313" key="2">
    <source>
        <dbReference type="EMBL" id="NKE70029.1"/>
    </source>
</evidence>
<dbReference type="GO" id="GO:0004180">
    <property type="term" value="F:carboxypeptidase activity"/>
    <property type="evidence" value="ECO:0007669"/>
    <property type="project" value="UniProtKB-KW"/>
</dbReference>
<keyword evidence="2" id="KW-0378">Hydrolase</keyword>
<gene>
    <name evidence="2" type="ORF">MNODULE_04630</name>
</gene>
<proteinExistence type="predicted"/>
<keyword evidence="2" id="KW-0121">Carboxypeptidase</keyword>
<dbReference type="InterPro" id="IPR013784">
    <property type="entry name" value="Carb-bd-like_fold"/>
</dbReference>
<accession>A0A7X6IA60</accession>
<dbReference type="EMBL" id="VTOW01000001">
    <property type="protein sequence ID" value="NKE70029.1"/>
    <property type="molecule type" value="Genomic_DNA"/>
</dbReference>
<dbReference type="Pfam" id="PF13620">
    <property type="entry name" value="CarboxypepD_reg"/>
    <property type="match status" value="1"/>
</dbReference>
<keyword evidence="2" id="KW-0645">Protease</keyword>
<name>A0A7X6IA60_9BACT</name>
<dbReference type="SUPFAM" id="SSF49452">
    <property type="entry name" value="Starch-binding domain-like"/>
    <property type="match status" value="1"/>
</dbReference>
<organism evidence="2 3">
    <name type="scientific">Candidatus Manganitrophus noduliformans</name>
    <dbReference type="NCBI Taxonomy" id="2606439"/>
    <lineage>
        <taxon>Bacteria</taxon>
        <taxon>Pseudomonadati</taxon>
        <taxon>Nitrospirota</taxon>
        <taxon>Nitrospiria</taxon>
        <taxon>Candidatus Troglogloeales</taxon>
        <taxon>Candidatus Manganitrophaceae</taxon>
        <taxon>Candidatus Manganitrophus</taxon>
    </lineage>
</organism>
<evidence type="ECO:0000313" key="3">
    <source>
        <dbReference type="Proteomes" id="UP000534783"/>
    </source>
</evidence>
<dbReference type="GO" id="GO:0030246">
    <property type="term" value="F:carbohydrate binding"/>
    <property type="evidence" value="ECO:0007669"/>
    <property type="project" value="InterPro"/>
</dbReference>
<feature type="transmembrane region" description="Helical" evidence="1">
    <location>
        <begin position="7"/>
        <end position="24"/>
    </location>
</feature>
<keyword evidence="1" id="KW-1133">Transmembrane helix</keyword>
<dbReference type="AlphaFoldDB" id="A0A7X6IA60"/>
<keyword evidence="1" id="KW-0812">Transmembrane</keyword>
<dbReference type="Proteomes" id="UP000534783">
    <property type="component" value="Unassembled WGS sequence"/>
</dbReference>
<dbReference type="Gene3D" id="2.60.40.1120">
    <property type="entry name" value="Carboxypeptidase-like, regulatory domain"/>
    <property type="match status" value="1"/>
</dbReference>
<keyword evidence="1" id="KW-0472">Membrane</keyword>
<keyword evidence="3" id="KW-1185">Reference proteome</keyword>
<evidence type="ECO:0000256" key="1">
    <source>
        <dbReference type="SAM" id="Phobius"/>
    </source>
</evidence>